<feature type="domain" description="RNase III" evidence="9">
    <location>
        <begin position="774"/>
        <end position="930"/>
    </location>
</feature>
<feature type="domain" description="PAZ" evidence="10">
    <location>
        <begin position="401"/>
        <end position="552"/>
    </location>
</feature>
<dbReference type="Gene3D" id="3.30.160.380">
    <property type="entry name" value="Dicer dimerisation domain"/>
    <property type="match status" value="1"/>
</dbReference>
<evidence type="ECO:0000256" key="3">
    <source>
        <dbReference type="ARBA" id="ARBA00022741"/>
    </source>
</evidence>
<protein>
    <submittedName>
        <fullName evidence="12">Uncharacterized protein</fullName>
    </submittedName>
</protein>
<dbReference type="GO" id="GO:0005524">
    <property type="term" value="F:ATP binding"/>
    <property type="evidence" value="ECO:0007669"/>
    <property type="project" value="UniProtKB-KW"/>
</dbReference>
<feature type="domain" description="RNase III" evidence="9">
    <location>
        <begin position="595"/>
        <end position="709"/>
    </location>
</feature>
<dbReference type="Pfam" id="PF02170">
    <property type="entry name" value="PAZ"/>
    <property type="match status" value="1"/>
</dbReference>
<accession>A0A6B2KWY7</accession>
<dbReference type="Pfam" id="PF03368">
    <property type="entry name" value="Dicer_dimer"/>
    <property type="match status" value="1"/>
</dbReference>
<evidence type="ECO:0000259" key="10">
    <source>
        <dbReference type="PROSITE" id="PS50821"/>
    </source>
</evidence>
<dbReference type="EMBL" id="GIBP01000267">
    <property type="protein sequence ID" value="NDV29236.1"/>
    <property type="molecule type" value="Transcribed_RNA"/>
</dbReference>
<dbReference type="Gene3D" id="3.40.50.300">
    <property type="entry name" value="P-loop containing nucleotide triphosphate hydrolases"/>
    <property type="match status" value="1"/>
</dbReference>
<dbReference type="InterPro" id="IPR005034">
    <property type="entry name" value="Dicer_dimerisation"/>
</dbReference>
<evidence type="ECO:0000256" key="2">
    <source>
        <dbReference type="ARBA" id="ARBA00022737"/>
    </source>
</evidence>
<dbReference type="PANTHER" id="PTHR14950:SF37">
    <property type="entry name" value="ENDORIBONUCLEASE DICER"/>
    <property type="match status" value="1"/>
</dbReference>
<feature type="region of interest" description="Disordered" evidence="8">
    <location>
        <begin position="471"/>
        <end position="494"/>
    </location>
</feature>
<keyword evidence="3" id="KW-0547">Nucleotide-binding</keyword>
<evidence type="ECO:0000259" key="11">
    <source>
        <dbReference type="PROSITE" id="PS51194"/>
    </source>
</evidence>
<evidence type="ECO:0000256" key="6">
    <source>
        <dbReference type="ARBA" id="ARBA00022840"/>
    </source>
</evidence>
<dbReference type="AlphaFoldDB" id="A0A6B2KWY7"/>
<dbReference type="InterPro" id="IPR003100">
    <property type="entry name" value="PAZ_dom"/>
</dbReference>
<keyword evidence="2" id="KW-0677">Repeat</keyword>
<dbReference type="PROSITE" id="PS51194">
    <property type="entry name" value="HELICASE_CTER"/>
    <property type="match status" value="1"/>
</dbReference>
<evidence type="ECO:0000259" key="9">
    <source>
        <dbReference type="PROSITE" id="PS50142"/>
    </source>
</evidence>
<dbReference type="Gene3D" id="1.10.1520.10">
    <property type="entry name" value="Ribonuclease III domain"/>
    <property type="match status" value="2"/>
</dbReference>
<organism evidence="12">
    <name type="scientific">Arcella intermedia</name>
    <dbReference type="NCBI Taxonomy" id="1963864"/>
    <lineage>
        <taxon>Eukaryota</taxon>
        <taxon>Amoebozoa</taxon>
        <taxon>Tubulinea</taxon>
        <taxon>Elardia</taxon>
        <taxon>Arcellinida</taxon>
        <taxon>Sphaerothecina</taxon>
        <taxon>Arcellidae</taxon>
        <taxon>Arcella</taxon>
    </lineage>
</organism>
<dbReference type="GO" id="GO:0004386">
    <property type="term" value="F:helicase activity"/>
    <property type="evidence" value="ECO:0007669"/>
    <property type="project" value="UniProtKB-KW"/>
</dbReference>
<feature type="domain" description="Helicase C-terminal" evidence="11">
    <location>
        <begin position="4"/>
        <end position="168"/>
    </location>
</feature>
<dbReference type="SMART" id="SM00949">
    <property type="entry name" value="PAZ"/>
    <property type="match status" value="1"/>
</dbReference>
<keyword evidence="4" id="KW-0378">Hydrolase</keyword>
<dbReference type="GO" id="GO:0004525">
    <property type="term" value="F:ribonuclease III activity"/>
    <property type="evidence" value="ECO:0007669"/>
    <property type="project" value="InterPro"/>
</dbReference>
<comment type="cofactor">
    <cofactor evidence="1">
        <name>Mg(2+)</name>
        <dbReference type="ChEBI" id="CHEBI:18420"/>
    </cofactor>
</comment>
<dbReference type="SMART" id="SM00490">
    <property type="entry name" value="HELICc"/>
    <property type="match status" value="1"/>
</dbReference>
<evidence type="ECO:0000256" key="1">
    <source>
        <dbReference type="ARBA" id="ARBA00001946"/>
    </source>
</evidence>
<dbReference type="Gene3D" id="2.170.260.10">
    <property type="entry name" value="paz domain"/>
    <property type="match status" value="1"/>
</dbReference>
<comment type="similarity">
    <text evidence="7">Belongs to the helicase family. Dicer subfamily.</text>
</comment>
<dbReference type="InterPro" id="IPR027417">
    <property type="entry name" value="P-loop_NTPase"/>
</dbReference>
<dbReference type="Pfam" id="PF00271">
    <property type="entry name" value="Helicase_C"/>
    <property type="match status" value="1"/>
</dbReference>
<evidence type="ECO:0000256" key="5">
    <source>
        <dbReference type="ARBA" id="ARBA00022806"/>
    </source>
</evidence>
<keyword evidence="6" id="KW-0067">ATP-binding</keyword>
<dbReference type="SUPFAM" id="SSF54768">
    <property type="entry name" value="dsRNA-binding domain-like"/>
    <property type="match status" value="1"/>
</dbReference>
<evidence type="ECO:0000256" key="7">
    <source>
        <dbReference type="ARBA" id="ARBA00035116"/>
    </source>
</evidence>
<evidence type="ECO:0000256" key="4">
    <source>
        <dbReference type="ARBA" id="ARBA00022801"/>
    </source>
</evidence>
<proteinExistence type="inferred from homology"/>
<dbReference type="SUPFAM" id="SSF69065">
    <property type="entry name" value="RNase III domain-like"/>
    <property type="match status" value="2"/>
</dbReference>
<dbReference type="SUPFAM" id="SSF52540">
    <property type="entry name" value="P-loop containing nucleoside triphosphate hydrolases"/>
    <property type="match status" value="1"/>
</dbReference>
<sequence>MCLRVKEIIDEKKEDYRLIVFTKKRASALILNHVIEHINKVKSSYLLGHSSRIDAFMSEVMSLEKQRKILTEFKNGEVKILVSTSVAEEGIDIRPCNFVLMFNGLESIQSYIQTSGRARQKDSKYIVFQEKSDAEIMRIGKEVISSLPQVFKERTLDYEIPITENVSEFYEVESTKARVTLNNSSNLLNRIFGKLTKSPKEIIWEDKDGKKRAILTLPTGFPLQKKVVEGQWYVLRANATKSAALELIKRLHQENILNDHLHLKNDAPKKRIKTANYRLNREEVLVTRKIPAPLVGKWDSPSQDFFGHRICIDETVSKFGLFSLTEFEVPPFQIYLKGQKQNKITFESLHKLTLENPLLEIARKFHTSLFKMLCKGLKGDGLDPNTETYAYLILPINNDDIDWEYLQQFLEPRKIIANTLPRSQLEGKILTTLYDSLSYKVVSVHTGLQLQSPFQGGRDNSGKPFPARPANNPTIDIPNTDNFNPAPKTKSTPSNFLEHFSKKRGFEIIDTNQELVEARRLRYPKNGLRVQQKTEKKTPGIYLPPELCFVEELTTEMHDQAILLPSILIRLESLLIAHQLREACPIRADPDKILEALTPSGVAEGFNYERLENLGDTVLKYLVCLSLFVVYPDYTEGELSERKARLVSNLNLFDLASAKNLGSYSSPEKCTFQEWATSGCKANNQMKIRKKSLSDETEALIAVAYLSDEGVTKDKPILGRRLHNSAKFLEWLDLFKDMQNSLREIEDKLNNYHLEYIPNGLNLYEKEYFVSNVLKYKFRDANLLSAAFSKDSRSCLPFQRLEFIGDAALDLIVLEIMHQKFPKADPGQYTHLKHCVCSNWMFGRISWEYGFQKLGCIDNQTMEKIRVYGEAIAEYKVRMEAEIASRRTEAGFSEEEIRRKHIFQYADADPPKILGDIFESVAGAILVDSGFNLEKVKEVFDPLLRPIMSLLSPECAVFHPTILLLEKCQKEDKNFHWDSRKKDDQWTVQFFIGNELIASATCANKSSAKVKASSEALKKLRVHM</sequence>
<keyword evidence="5" id="KW-0347">Helicase</keyword>
<dbReference type="InterPro" id="IPR001650">
    <property type="entry name" value="Helicase_C-like"/>
</dbReference>
<dbReference type="InterPro" id="IPR000999">
    <property type="entry name" value="RNase_III_dom"/>
</dbReference>
<reference evidence="12" key="1">
    <citation type="journal article" date="2020" name="J. Eukaryot. Microbiol.">
        <title>De novo Sequencing, Assembly and Annotation of the Transcriptome for the Free-Living Testate Amoeba Arcella intermedia.</title>
        <authorList>
            <person name="Ribeiro G.M."/>
            <person name="Porfirio-Sousa A.L."/>
            <person name="Maurer-Alcala X.X."/>
            <person name="Katz L.A."/>
            <person name="Lahr D.J.G."/>
        </authorList>
    </citation>
    <scope>NUCLEOTIDE SEQUENCE</scope>
</reference>
<name>A0A6B2KWY7_9EUKA</name>
<dbReference type="Pfam" id="PF00636">
    <property type="entry name" value="Ribonuclease_3"/>
    <property type="match status" value="2"/>
</dbReference>
<evidence type="ECO:0000313" key="12">
    <source>
        <dbReference type="EMBL" id="NDV29236.1"/>
    </source>
</evidence>
<dbReference type="GO" id="GO:0003723">
    <property type="term" value="F:RNA binding"/>
    <property type="evidence" value="ECO:0007669"/>
    <property type="project" value="InterPro"/>
</dbReference>
<dbReference type="CDD" id="cd00593">
    <property type="entry name" value="RIBOc"/>
    <property type="match status" value="2"/>
</dbReference>
<evidence type="ECO:0000256" key="8">
    <source>
        <dbReference type="SAM" id="MobiDB-lite"/>
    </source>
</evidence>
<dbReference type="GO" id="GO:0006396">
    <property type="term" value="P:RNA processing"/>
    <property type="evidence" value="ECO:0007669"/>
    <property type="project" value="InterPro"/>
</dbReference>
<dbReference type="SMART" id="SM00535">
    <property type="entry name" value="RIBOc"/>
    <property type="match status" value="2"/>
</dbReference>
<dbReference type="InterPro" id="IPR036389">
    <property type="entry name" value="RNase_III_sf"/>
</dbReference>
<dbReference type="PROSITE" id="PS50821">
    <property type="entry name" value="PAZ"/>
    <property type="match status" value="1"/>
</dbReference>
<dbReference type="PANTHER" id="PTHR14950">
    <property type="entry name" value="DICER-RELATED"/>
    <property type="match status" value="1"/>
</dbReference>
<dbReference type="PROSITE" id="PS50142">
    <property type="entry name" value="RNASE_3_2"/>
    <property type="match status" value="2"/>
</dbReference>
<dbReference type="InterPro" id="IPR038248">
    <property type="entry name" value="Dicer_dimer_sf"/>
</dbReference>